<feature type="compositionally biased region" description="Polar residues" evidence="1">
    <location>
        <begin position="84"/>
        <end position="94"/>
    </location>
</feature>
<feature type="chain" id="PRO_5043755210" evidence="2">
    <location>
        <begin position="30"/>
        <end position="94"/>
    </location>
</feature>
<sequence>MNRSQPQLQWLFLKLFLVSLFLHFHTSYGERVHGEDVVPFGRGLVPPSAPNPTSQDARDIEFERVHGEDVVPLGRGPVPPSAPNPTTQDASGHP</sequence>
<evidence type="ECO:0000313" key="4">
    <source>
        <dbReference type="Proteomes" id="UP001459277"/>
    </source>
</evidence>
<dbReference type="AlphaFoldDB" id="A0AAW2D6L9"/>
<dbReference type="EMBL" id="JAZDWU010000004">
    <property type="protein sequence ID" value="KAL0006247.1"/>
    <property type="molecule type" value="Genomic_DNA"/>
</dbReference>
<feature type="signal peptide" evidence="2">
    <location>
        <begin position="1"/>
        <end position="29"/>
    </location>
</feature>
<evidence type="ECO:0000313" key="3">
    <source>
        <dbReference type="EMBL" id="KAL0006247.1"/>
    </source>
</evidence>
<comment type="caution">
    <text evidence="3">The sequence shown here is derived from an EMBL/GenBank/DDBJ whole genome shotgun (WGS) entry which is preliminary data.</text>
</comment>
<organism evidence="3 4">
    <name type="scientific">Lithocarpus litseifolius</name>
    <dbReference type="NCBI Taxonomy" id="425828"/>
    <lineage>
        <taxon>Eukaryota</taxon>
        <taxon>Viridiplantae</taxon>
        <taxon>Streptophyta</taxon>
        <taxon>Embryophyta</taxon>
        <taxon>Tracheophyta</taxon>
        <taxon>Spermatophyta</taxon>
        <taxon>Magnoliopsida</taxon>
        <taxon>eudicotyledons</taxon>
        <taxon>Gunneridae</taxon>
        <taxon>Pentapetalae</taxon>
        <taxon>rosids</taxon>
        <taxon>fabids</taxon>
        <taxon>Fagales</taxon>
        <taxon>Fagaceae</taxon>
        <taxon>Lithocarpus</taxon>
    </lineage>
</organism>
<evidence type="ECO:0000256" key="2">
    <source>
        <dbReference type="SAM" id="SignalP"/>
    </source>
</evidence>
<keyword evidence="4" id="KW-1185">Reference proteome</keyword>
<gene>
    <name evidence="3" type="ORF">SO802_013808</name>
</gene>
<feature type="region of interest" description="Disordered" evidence="1">
    <location>
        <begin position="69"/>
        <end position="94"/>
    </location>
</feature>
<dbReference type="Proteomes" id="UP001459277">
    <property type="component" value="Unassembled WGS sequence"/>
</dbReference>
<keyword evidence="2" id="KW-0732">Signal</keyword>
<reference evidence="3 4" key="1">
    <citation type="submission" date="2024-01" db="EMBL/GenBank/DDBJ databases">
        <title>A telomere-to-telomere, gap-free genome of sweet tea (Lithocarpus litseifolius).</title>
        <authorList>
            <person name="Zhou J."/>
        </authorList>
    </citation>
    <scope>NUCLEOTIDE SEQUENCE [LARGE SCALE GENOMIC DNA]</scope>
    <source>
        <strain evidence="3">Zhou-2022a</strain>
        <tissue evidence="3">Leaf</tissue>
    </source>
</reference>
<proteinExistence type="predicted"/>
<name>A0AAW2D6L9_9ROSI</name>
<evidence type="ECO:0000256" key="1">
    <source>
        <dbReference type="SAM" id="MobiDB-lite"/>
    </source>
</evidence>
<protein>
    <submittedName>
        <fullName evidence="3">Uncharacterized protein</fullName>
    </submittedName>
</protein>
<accession>A0AAW2D6L9</accession>